<proteinExistence type="predicted"/>
<name>A0A4U5QBK4_POPAL</name>
<dbReference type="AlphaFoldDB" id="A0A4U5QBK4"/>
<organism evidence="1">
    <name type="scientific">Populus alba</name>
    <name type="common">White poplar</name>
    <dbReference type="NCBI Taxonomy" id="43335"/>
    <lineage>
        <taxon>Eukaryota</taxon>
        <taxon>Viridiplantae</taxon>
        <taxon>Streptophyta</taxon>
        <taxon>Embryophyta</taxon>
        <taxon>Tracheophyta</taxon>
        <taxon>Spermatophyta</taxon>
        <taxon>Magnoliopsida</taxon>
        <taxon>eudicotyledons</taxon>
        <taxon>Gunneridae</taxon>
        <taxon>Pentapetalae</taxon>
        <taxon>rosids</taxon>
        <taxon>fabids</taxon>
        <taxon>Malpighiales</taxon>
        <taxon>Salicaceae</taxon>
        <taxon>Saliceae</taxon>
        <taxon>Populus</taxon>
    </lineage>
</organism>
<comment type="caution">
    <text evidence="1">The sequence shown here is derived from an EMBL/GenBank/DDBJ whole genome shotgun (WGS) entry which is preliminary data.</text>
</comment>
<sequence>MDSASLPCQSLLLPNDISTPQNISLSTDLTESQWQYLVVESQTNPKINANNGFAHNIISPDISLSQGCQEFHGSAQEIPSLFISETPKTAPLAHSMVTRSKQGIVKPNPKYALTTNTSANIPPLQYFRNKLCLQPRQSLREGVNHPSLIDTAGIAHNYESQWRNKDTRDSWRKKGEDSHNLASITGETLSDLGALTAICSNQDDIPIKPINSGSSN</sequence>
<accession>A0A4U5QBK4</accession>
<dbReference type="EMBL" id="RCHU01000331">
    <property type="protein sequence ID" value="TKS07299.1"/>
    <property type="molecule type" value="Genomic_DNA"/>
</dbReference>
<protein>
    <submittedName>
        <fullName evidence="1">Uncharacterized protein</fullName>
    </submittedName>
</protein>
<gene>
    <name evidence="1" type="ORF">D5086_0000116310</name>
</gene>
<reference evidence="1" key="1">
    <citation type="submission" date="2018-10" db="EMBL/GenBank/DDBJ databases">
        <title>Population genomic analysis revealed the cold adaptation of white poplar.</title>
        <authorList>
            <person name="Liu Y.-J."/>
        </authorList>
    </citation>
    <scope>NUCLEOTIDE SEQUENCE [LARGE SCALE GENOMIC DNA]</scope>
    <source>
        <strain evidence="1">PAL-ZL1</strain>
    </source>
</reference>
<evidence type="ECO:0000313" key="1">
    <source>
        <dbReference type="EMBL" id="TKS07299.1"/>
    </source>
</evidence>